<dbReference type="FunFam" id="3.30.559.10:FF:000007">
    <property type="entry name" value="Dihydrolipoamide acetyltransferase component of pyruvate dehydrogenase complex"/>
    <property type="match status" value="1"/>
</dbReference>
<evidence type="ECO:0000313" key="7">
    <source>
        <dbReference type="EMBL" id="KXT29370.1"/>
    </source>
</evidence>
<reference evidence="7 9" key="2">
    <citation type="submission" date="2016-02" db="EMBL/GenBank/DDBJ databases">
        <title>A draft genome sequence of Candidatus Phytoplasma oryzae strain Mbita1, the causative agent of Napier Grass stunt disease in Kenya.</title>
        <authorList>
            <person name="Fischer A."/>
            <person name="Santa-Cruz I."/>
            <person name="Wambua L."/>
            <person name="Olds C."/>
            <person name="Midega C."/>
            <person name="Dickinson M."/>
            <person name="Kawicha P."/>
            <person name="Khan Z."/>
            <person name="Masiga D."/>
            <person name="Jores J."/>
            <person name="Bernd S."/>
        </authorList>
    </citation>
    <scope>NUCLEOTIDE SEQUENCE [LARGE SCALE GENOMIC DNA]</scope>
    <source>
        <strain evidence="7">Mbita1</strain>
    </source>
</reference>
<evidence type="ECO:0000313" key="10">
    <source>
        <dbReference type="Proteomes" id="UP000249343"/>
    </source>
</evidence>
<keyword evidence="7" id="KW-0670">Pyruvate</keyword>
<name>A0A139JR93_9MOLU</name>
<dbReference type="EC" id="2.3.1.12" evidence="7"/>
<dbReference type="InterPro" id="IPR001078">
    <property type="entry name" value="2-oxoacid_DH_actylTfrase"/>
</dbReference>
<dbReference type="GO" id="GO:0031405">
    <property type="term" value="F:lipoic acid binding"/>
    <property type="evidence" value="ECO:0007669"/>
    <property type="project" value="TreeGrafter"/>
</dbReference>
<dbReference type="InterPro" id="IPR023213">
    <property type="entry name" value="CAT-like_dom_sf"/>
</dbReference>
<sequence length="238" mass="26979">MIKEEKKRIEKISRLRETIAKKMIISKNLIPDATLMMEVDVTNLVILRQKYKEIAKKKDIKLTYMAFIAKVVSVALKEFDILNATFNDEKNELIYQDIINLGIAIDTPYGLIVPNIKNIENLTIFQLAKEIQTIAQTTLERKLKMEQITDGTFTLSNYGSTGVLYATPIIKHPELGILGIGSIVKKPVFKNKEIVISDILPLALTFDHRIIDGAYGGRFLNKISILLNDISELEKCIE</sequence>
<reference evidence="8 10" key="1">
    <citation type="submission" date="2014-04" db="EMBL/GenBank/DDBJ databases">
        <title>Genome study of Napier grass stunt phytoplasma.</title>
        <authorList>
            <person name="Kawicha P."/>
            <person name="Dickinson M."/>
            <person name="Hodgetts J."/>
        </authorList>
    </citation>
    <scope>NUCLEOTIDE SEQUENCE [LARGE SCALE GENOMIC DNA]</scope>
    <source>
        <strain evidence="8 10">NGS-S10</strain>
    </source>
</reference>
<evidence type="ECO:0000256" key="4">
    <source>
        <dbReference type="ARBA" id="ARBA00022823"/>
    </source>
</evidence>
<feature type="domain" description="2-oxoacid dehydrogenase acyltransferase catalytic" evidence="6">
    <location>
        <begin position="6"/>
        <end position="233"/>
    </location>
</feature>
<evidence type="ECO:0000256" key="2">
    <source>
        <dbReference type="ARBA" id="ARBA00007317"/>
    </source>
</evidence>
<dbReference type="SUPFAM" id="SSF52777">
    <property type="entry name" value="CoA-dependent acyltransferases"/>
    <property type="match status" value="1"/>
</dbReference>
<dbReference type="InterPro" id="IPR050743">
    <property type="entry name" value="2-oxoacid_DH_E2_comp"/>
</dbReference>
<evidence type="ECO:0000256" key="1">
    <source>
        <dbReference type="ARBA" id="ARBA00001938"/>
    </source>
</evidence>
<dbReference type="PANTHER" id="PTHR43178">
    <property type="entry name" value="DIHYDROLIPOAMIDE ACETYLTRANSFERASE COMPONENT OF PYRUVATE DEHYDROGENASE COMPLEX"/>
    <property type="match status" value="1"/>
</dbReference>
<gene>
    <name evidence="7" type="primary">pdhC</name>
    <name evidence="7" type="ORF">AXA84_0014</name>
    <name evidence="8" type="ORF">DH96_00080</name>
</gene>
<accession>A0A139JR93</accession>
<dbReference type="RefSeq" id="WP_066539739.1">
    <property type="nucleotide sequence ID" value="NZ_JHUK01000001.1"/>
</dbReference>
<dbReference type="PATRIC" id="fig|203274.3.peg.14"/>
<evidence type="ECO:0000313" key="9">
    <source>
        <dbReference type="Proteomes" id="UP000070069"/>
    </source>
</evidence>
<comment type="similarity">
    <text evidence="2">Belongs to the 2-oxoacid dehydrogenase family.</text>
</comment>
<dbReference type="Pfam" id="PF00198">
    <property type="entry name" value="2-oxoacid_dh"/>
    <property type="match status" value="1"/>
</dbReference>
<keyword evidence="4" id="KW-0450">Lipoyl</keyword>
<organism evidence="7 9">
    <name type="scientific">Candidatus Phytoplasma oryzae</name>
    <dbReference type="NCBI Taxonomy" id="203274"/>
    <lineage>
        <taxon>Bacteria</taxon>
        <taxon>Bacillati</taxon>
        <taxon>Mycoplasmatota</taxon>
        <taxon>Mollicutes</taxon>
        <taxon>Acholeplasmatales</taxon>
        <taxon>Acholeplasmataceae</taxon>
        <taxon>Candidatus Phytoplasma</taxon>
        <taxon>16SrXI (Rice yellow dwarf group)</taxon>
    </lineage>
</organism>
<protein>
    <submittedName>
        <fullName evidence="8">Branched-chain alpha-keto acid dehydrogenase subunit E2</fullName>
    </submittedName>
    <submittedName>
        <fullName evidence="7">Dihydrolipoyllysine-residue acetyltransferase component of pyruvate dehydrogenase complex</fullName>
        <ecNumber evidence="7">2.3.1.12</ecNumber>
    </submittedName>
</protein>
<dbReference type="Proteomes" id="UP000070069">
    <property type="component" value="Unassembled WGS sequence"/>
</dbReference>
<proteinExistence type="inferred from homology"/>
<dbReference type="EMBL" id="JHUK01000001">
    <property type="protein sequence ID" value="RAM57955.1"/>
    <property type="molecule type" value="Genomic_DNA"/>
</dbReference>
<keyword evidence="10" id="KW-1185">Reference proteome</keyword>
<comment type="cofactor">
    <cofactor evidence="1">
        <name>(R)-lipoate</name>
        <dbReference type="ChEBI" id="CHEBI:83088"/>
    </cofactor>
</comment>
<evidence type="ECO:0000256" key="3">
    <source>
        <dbReference type="ARBA" id="ARBA00022679"/>
    </source>
</evidence>
<dbReference type="PANTHER" id="PTHR43178:SF5">
    <property type="entry name" value="LIPOAMIDE ACYLTRANSFERASE COMPONENT OF BRANCHED-CHAIN ALPHA-KETO ACID DEHYDROGENASE COMPLEX, MITOCHONDRIAL"/>
    <property type="match status" value="1"/>
</dbReference>
<dbReference type="Gene3D" id="3.30.559.10">
    <property type="entry name" value="Chloramphenicol acetyltransferase-like domain"/>
    <property type="match status" value="1"/>
</dbReference>
<keyword evidence="3 7" id="KW-0808">Transferase</keyword>
<dbReference type="GO" id="GO:0005737">
    <property type="term" value="C:cytoplasm"/>
    <property type="evidence" value="ECO:0007669"/>
    <property type="project" value="TreeGrafter"/>
</dbReference>
<dbReference type="AlphaFoldDB" id="A0A139JR93"/>
<keyword evidence="5 7" id="KW-0012">Acyltransferase</keyword>
<dbReference type="EMBL" id="LTBM01000001">
    <property type="protein sequence ID" value="KXT29370.1"/>
    <property type="molecule type" value="Genomic_DNA"/>
</dbReference>
<comment type="caution">
    <text evidence="7">The sequence shown here is derived from an EMBL/GenBank/DDBJ whole genome shotgun (WGS) entry which is preliminary data.</text>
</comment>
<dbReference type="GO" id="GO:0004742">
    <property type="term" value="F:dihydrolipoyllysine-residue acetyltransferase activity"/>
    <property type="evidence" value="ECO:0007669"/>
    <property type="project" value="UniProtKB-EC"/>
</dbReference>
<evidence type="ECO:0000313" key="8">
    <source>
        <dbReference type="EMBL" id="RAM57955.1"/>
    </source>
</evidence>
<dbReference type="Proteomes" id="UP000249343">
    <property type="component" value="Unassembled WGS sequence"/>
</dbReference>
<evidence type="ECO:0000256" key="5">
    <source>
        <dbReference type="ARBA" id="ARBA00023315"/>
    </source>
</evidence>
<evidence type="ECO:0000259" key="6">
    <source>
        <dbReference type="Pfam" id="PF00198"/>
    </source>
</evidence>